<reference evidence="1" key="1">
    <citation type="submission" date="2016-02" db="EMBL/GenBank/DDBJ databases">
        <title>WGS assembly of Manihot esculenta.</title>
        <authorList>
            <person name="Bredeson J.V."/>
            <person name="Prochnik S.E."/>
            <person name="Lyons J.B."/>
            <person name="Schmutz J."/>
            <person name="Grimwood J."/>
            <person name="Vrebalov J."/>
            <person name="Bart R.S."/>
            <person name="Amuge T."/>
            <person name="Ferguson M.E."/>
            <person name="Green R."/>
            <person name="Putnam N."/>
            <person name="Stites J."/>
            <person name="Rounsley S."/>
            <person name="Rokhsar D.S."/>
        </authorList>
    </citation>
    <scope>NUCLEOTIDE SEQUENCE [LARGE SCALE GENOMIC DNA]</scope>
    <source>
        <tissue evidence="1">Leaf</tissue>
    </source>
</reference>
<sequence>MGNTEPSFLNHFELEPLKMNTCPTATTTQHFNLLLKAQLTILLNNI</sequence>
<name>A0A2C9U503_MANES</name>
<accession>A0A2C9U503</accession>
<organism evidence="1">
    <name type="scientific">Manihot esculenta</name>
    <name type="common">Cassava</name>
    <name type="synonym">Jatropha manihot</name>
    <dbReference type="NCBI Taxonomy" id="3983"/>
    <lineage>
        <taxon>Eukaryota</taxon>
        <taxon>Viridiplantae</taxon>
        <taxon>Streptophyta</taxon>
        <taxon>Embryophyta</taxon>
        <taxon>Tracheophyta</taxon>
        <taxon>Spermatophyta</taxon>
        <taxon>Magnoliopsida</taxon>
        <taxon>eudicotyledons</taxon>
        <taxon>Gunneridae</taxon>
        <taxon>Pentapetalae</taxon>
        <taxon>rosids</taxon>
        <taxon>fabids</taxon>
        <taxon>Malpighiales</taxon>
        <taxon>Euphorbiaceae</taxon>
        <taxon>Crotonoideae</taxon>
        <taxon>Manihoteae</taxon>
        <taxon>Manihot</taxon>
    </lineage>
</organism>
<protein>
    <submittedName>
        <fullName evidence="1">Uncharacterized protein</fullName>
    </submittedName>
</protein>
<proteinExistence type="predicted"/>
<dbReference type="AlphaFoldDB" id="A0A2C9U503"/>
<gene>
    <name evidence="1" type="ORF">MANES_17G014500</name>
</gene>
<evidence type="ECO:0000313" key="1">
    <source>
        <dbReference type="EMBL" id="OAY24419.1"/>
    </source>
</evidence>
<dbReference type="EMBL" id="CM004403">
    <property type="protein sequence ID" value="OAY24419.1"/>
    <property type="molecule type" value="Genomic_DNA"/>
</dbReference>